<feature type="signal peptide" evidence="2">
    <location>
        <begin position="1"/>
        <end position="23"/>
    </location>
</feature>
<dbReference type="PANTHER" id="PTHR30203:SF25">
    <property type="entry name" value="OUTER MEMBRANE PROTEIN-RELATED"/>
    <property type="match status" value="1"/>
</dbReference>
<dbReference type="RefSeq" id="WP_010407319.1">
    <property type="nucleotide sequence ID" value="NZ_JAWXXV010000001.1"/>
</dbReference>
<keyword evidence="2" id="KW-0564">Palmitate</keyword>
<comment type="similarity">
    <text evidence="1 2">Belongs to the outer membrane factor (OMF) (TC 1.B.17) family.</text>
</comment>
<dbReference type="EMBL" id="JAWXXV010000001">
    <property type="protein sequence ID" value="MDX5985834.1"/>
    <property type="molecule type" value="Genomic_DNA"/>
</dbReference>
<sequence length="489" mass="50530">MRSPTVLLLALSLPIAGCSVGPAYHPATPAALGVPDGYSVAADTRPLANITTWWANFDDPLLVSIVERARVNNLDIAQAVARLRQAREALIQSRAQLLPTLSGSAGYTRSQSIVGGTTTLPGGATIITGRGSGDTLSVGLNASYQAGLFGEIRGAVDASRAQYQASGFNYATVLLSTEAEAARNYMLARLYQAQLANARGSLALQDDNLEIAGFRVQAGLVSSLDAEQARSQRASTAATIPTLEQNYNAAVSRLGVLTGQAPGALKAELEAVKPIPAGPDSVAAGIPVDTLRQRPDVRAAERTLAAATAQIGVAKAQLYPALAISGSFSTDASKIGNLFQTIAGQAFAGLTQAIFNGGRLRSQVRANEAAADGALAAYKATVLAGLEDVENAVIALDSAKRRAAEFTIALDAANNTAILSRSQYRAGLTDFTTLNTAESSLLSARNGLSQAQSDRANALVQLYLALGGGWDSAADPTTLPTPSSPAQVR</sequence>
<dbReference type="InterPro" id="IPR010131">
    <property type="entry name" value="MdtP/NodT-like"/>
</dbReference>
<dbReference type="NCBIfam" id="TIGR01845">
    <property type="entry name" value="outer_NodT"/>
    <property type="match status" value="1"/>
</dbReference>
<name>A0ABU4PPG0_9SPHN</name>
<reference evidence="3 4" key="1">
    <citation type="submission" date="2023-11" db="EMBL/GenBank/DDBJ databases">
        <title>MicrobeMod: A computational toolkit for identifying prokaryotic methylation and restriction-modification with nanopore sequencing.</title>
        <authorList>
            <person name="Crits-Christoph A."/>
            <person name="Kang S.C."/>
            <person name="Lee H."/>
            <person name="Ostrov N."/>
        </authorList>
    </citation>
    <scope>NUCLEOTIDE SEQUENCE [LARGE SCALE GENOMIC DNA]</scope>
    <source>
        <strain evidence="3 4">ATCC 14820</strain>
    </source>
</reference>
<evidence type="ECO:0000313" key="3">
    <source>
        <dbReference type="EMBL" id="MDX5985834.1"/>
    </source>
</evidence>
<keyword evidence="2" id="KW-0472">Membrane</keyword>
<comment type="subcellular location">
    <subcellularLocation>
        <location evidence="2">Cell membrane</location>
        <topology evidence="2">Lipid-anchor</topology>
    </subcellularLocation>
</comment>
<dbReference type="InterPro" id="IPR003423">
    <property type="entry name" value="OMP_efflux"/>
</dbReference>
<protein>
    <submittedName>
        <fullName evidence="3">Efflux transporter outer membrane subunit</fullName>
    </submittedName>
</protein>
<keyword evidence="2" id="KW-0449">Lipoprotein</keyword>
<comment type="caution">
    <text evidence="3">The sequence shown here is derived from an EMBL/GenBank/DDBJ whole genome shotgun (WGS) entry which is preliminary data.</text>
</comment>
<feature type="chain" id="PRO_5044973211" evidence="2">
    <location>
        <begin position="24"/>
        <end position="489"/>
    </location>
</feature>
<keyword evidence="2" id="KW-0812">Transmembrane</keyword>
<accession>A0ABU4PPG0</accession>
<evidence type="ECO:0000256" key="2">
    <source>
        <dbReference type="RuleBase" id="RU362097"/>
    </source>
</evidence>
<gene>
    <name evidence="3" type="ORF">SIL82_16385</name>
</gene>
<evidence type="ECO:0000313" key="4">
    <source>
        <dbReference type="Proteomes" id="UP001279660"/>
    </source>
</evidence>
<proteinExistence type="inferred from homology"/>
<dbReference type="Pfam" id="PF02321">
    <property type="entry name" value="OEP"/>
    <property type="match status" value="2"/>
</dbReference>
<dbReference type="Proteomes" id="UP001279660">
    <property type="component" value="Unassembled WGS sequence"/>
</dbReference>
<dbReference type="PANTHER" id="PTHR30203">
    <property type="entry name" value="OUTER MEMBRANE CATION EFFLUX PROTEIN"/>
    <property type="match status" value="1"/>
</dbReference>
<dbReference type="SUPFAM" id="SSF56954">
    <property type="entry name" value="Outer membrane efflux proteins (OEP)"/>
    <property type="match status" value="1"/>
</dbReference>
<dbReference type="Gene3D" id="1.20.1600.10">
    <property type="entry name" value="Outer membrane efflux proteins (OEP)"/>
    <property type="match status" value="1"/>
</dbReference>
<keyword evidence="2" id="KW-0732">Signal</keyword>
<keyword evidence="4" id="KW-1185">Reference proteome</keyword>
<keyword evidence="2" id="KW-1134">Transmembrane beta strand</keyword>
<organism evidence="3 4">
    <name type="scientific">Sphingomonas echinoides</name>
    <dbReference type="NCBI Taxonomy" id="59803"/>
    <lineage>
        <taxon>Bacteria</taxon>
        <taxon>Pseudomonadati</taxon>
        <taxon>Pseudomonadota</taxon>
        <taxon>Alphaproteobacteria</taxon>
        <taxon>Sphingomonadales</taxon>
        <taxon>Sphingomonadaceae</taxon>
        <taxon>Sphingomonas</taxon>
    </lineage>
</organism>
<evidence type="ECO:0000256" key="1">
    <source>
        <dbReference type="ARBA" id="ARBA00007613"/>
    </source>
</evidence>
<dbReference type="Gene3D" id="2.20.200.10">
    <property type="entry name" value="Outer membrane efflux proteins (OEP)"/>
    <property type="match status" value="1"/>
</dbReference>